<keyword evidence="8 9" id="KW-0807">Transducer</keyword>
<dbReference type="GO" id="GO:0005886">
    <property type="term" value="C:plasma membrane"/>
    <property type="evidence" value="ECO:0007669"/>
    <property type="project" value="UniProtKB-SubCell"/>
</dbReference>
<name>A0A8D2MWP2_ZONAL</name>
<dbReference type="Gene3D" id="1.20.1070.10">
    <property type="entry name" value="Rhodopsin 7-helix transmembrane proteins"/>
    <property type="match status" value="1"/>
</dbReference>
<accession>A0A8D2MWP2</accession>
<feature type="transmembrane region" description="Helical" evidence="11">
    <location>
        <begin position="32"/>
        <end position="50"/>
    </location>
</feature>
<evidence type="ECO:0000313" key="13">
    <source>
        <dbReference type="Ensembl" id="ENSZALP00000012975.1"/>
    </source>
</evidence>
<dbReference type="Ensembl" id="ENSZALT00000017722.1">
    <property type="protein sequence ID" value="ENSZALP00000012975.1"/>
    <property type="gene ID" value="ENSZALG00000010823.1"/>
</dbReference>
<sequence>KLQAAFTDYSNDITITVALEKYYLSTMYSLEFIIGALGNIIVVFGYVFCLKKWKSGNIYLFNLSISDLLFLCTLPNLVNSYSKDQWAESTLCHSNRFLLHANLYSSVLFLMVISIDRYMLMKHPFRDHVLQKRNTAVVVSVAVWIGVILELLPLLYFLEPVTAANNYKCLDYASSGDPVTSLVYSMFLTVFGFLIPLLTMGCFYLKMVCFLQNRSEQIRSALTLEKPLTLVILTVVTFSLLFTPYHVMRNVRIASRIPALNISGGTAINPVFYFLMGDHFREMLMAKTRQLLGRGLPCLVNAVQGQTQPTCCWPNSFFLMGQRGLSLAQPSWGSRELLPPQPGEHSVQVRGQRGQWVPPAPGAPSDRKWGPKG</sequence>
<evidence type="ECO:0000256" key="2">
    <source>
        <dbReference type="ARBA" id="ARBA00022475"/>
    </source>
</evidence>
<evidence type="ECO:0000256" key="1">
    <source>
        <dbReference type="ARBA" id="ARBA00004651"/>
    </source>
</evidence>
<dbReference type="Proteomes" id="UP000694413">
    <property type="component" value="Unassembled WGS sequence"/>
</dbReference>
<reference evidence="13" key="2">
    <citation type="submission" date="2025-09" db="UniProtKB">
        <authorList>
            <consortium name="Ensembl"/>
        </authorList>
    </citation>
    <scope>IDENTIFICATION</scope>
</reference>
<dbReference type="PROSITE" id="PS00237">
    <property type="entry name" value="G_PROTEIN_RECEP_F1_1"/>
    <property type="match status" value="1"/>
</dbReference>
<dbReference type="InterPro" id="IPR000276">
    <property type="entry name" value="GPCR_Rhodpsn"/>
</dbReference>
<keyword evidence="3 9" id="KW-0812">Transmembrane</keyword>
<feature type="region of interest" description="Disordered" evidence="10">
    <location>
        <begin position="336"/>
        <end position="373"/>
    </location>
</feature>
<evidence type="ECO:0000256" key="10">
    <source>
        <dbReference type="SAM" id="MobiDB-lite"/>
    </source>
</evidence>
<feature type="transmembrane region" description="Helical" evidence="11">
    <location>
        <begin position="253"/>
        <end position="275"/>
    </location>
</feature>
<evidence type="ECO:0000256" key="5">
    <source>
        <dbReference type="ARBA" id="ARBA00023040"/>
    </source>
</evidence>
<dbReference type="SUPFAM" id="SSF81321">
    <property type="entry name" value="Family A G protein-coupled receptor-like"/>
    <property type="match status" value="1"/>
</dbReference>
<feature type="domain" description="G-protein coupled receptors family 1 profile" evidence="12">
    <location>
        <begin position="38"/>
        <end position="248"/>
    </location>
</feature>
<organism evidence="13 14">
    <name type="scientific">Zonotrichia albicollis</name>
    <name type="common">White-throated sparrow</name>
    <name type="synonym">Fringilla albicollis</name>
    <dbReference type="NCBI Taxonomy" id="44394"/>
    <lineage>
        <taxon>Eukaryota</taxon>
        <taxon>Metazoa</taxon>
        <taxon>Chordata</taxon>
        <taxon>Craniata</taxon>
        <taxon>Vertebrata</taxon>
        <taxon>Euteleostomi</taxon>
        <taxon>Archelosauria</taxon>
        <taxon>Archosauria</taxon>
        <taxon>Dinosauria</taxon>
        <taxon>Saurischia</taxon>
        <taxon>Theropoda</taxon>
        <taxon>Coelurosauria</taxon>
        <taxon>Aves</taxon>
        <taxon>Neognathae</taxon>
        <taxon>Neoaves</taxon>
        <taxon>Telluraves</taxon>
        <taxon>Australaves</taxon>
        <taxon>Passeriformes</taxon>
        <taxon>Passerellidae</taxon>
        <taxon>Zonotrichia</taxon>
    </lineage>
</organism>
<keyword evidence="4 11" id="KW-1133">Transmembrane helix</keyword>
<feature type="transmembrane region" description="Helical" evidence="11">
    <location>
        <begin position="136"/>
        <end position="158"/>
    </location>
</feature>
<evidence type="ECO:0000256" key="8">
    <source>
        <dbReference type="ARBA" id="ARBA00023224"/>
    </source>
</evidence>
<dbReference type="Pfam" id="PF00001">
    <property type="entry name" value="7tm_1"/>
    <property type="match status" value="1"/>
</dbReference>
<evidence type="ECO:0000313" key="14">
    <source>
        <dbReference type="Proteomes" id="UP000694413"/>
    </source>
</evidence>
<dbReference type="InterPro" id="IPR017452">
    <property type="entry name" value="GPCR_Rhodpsn_7TM"/>
</dbReference>
<keyword evidence="6 11" id="KW-0472">Membrane</keyword>
<feature type="transmembrane region" description="Helical" evidence="11">
    <location>
        <begin position="57"/>
        <end position="77"/>
    </location>
</feature>
<comment type="subcellular location">
    <subcellularLocation>
        <location evidence="1">Cell membrane</location>
        <topology evidence="1">Multi-pass membrane protein</topology>
    </subcellularLocation>
</comment>
<evidence type="ECO:0000256" key="3">
    <source>
        <dbReference type="ARBA" id="ARBA00022692"/>
    </source>
</evidence>
<dbReference type="PROSITE" id="PS50262">
    <property type="entry name" value="G_PROTEIN_RECEP_F1_2"/>
    <property type="match status" value="1"/>
</dbReference>
<evidence type="ECO:0000256" key="4">
    <source>
        <dbReference type="ARBA" id="ARBA00022989"/>
    </source>
</evidence>
<keyword evidence="2" id="KW-1003">Cell membrane</keyword>
<evidence type="ECO:0000256" key="11">
    <source>
        <dbReference type="SAM" id="Phobius"/>
    </source>
</evidence>
<dbReference type="PANTHER" id="PTHR24231:SF14">
    <property type="entry name" value="SUCCINATE RECEPTOR 1"/>
    <property type="match status" value="1"/>
</dbReference>
<evidence type="ECO:0000256" key="7">
    <source>
        <dbReference type="ARBA" id="ARBA00023170"/>
    </source>
</evidence>
<feature type="transmembrane region" description="Helical" evidence="11">
    <location>
        <begin position="228"/>
        <end position="247"/>
    </location>
</feature>
<evidence type="ECO:0000256" key="9">
    <source>
        <dbReference type="RuleBase" id="RU000688"/>
    </source>
</evidence>
<proteinExistence type="inferred from homology"/>
<keyword evidence="5 9" id="KW-0297">G-protein coupled receptor</keyword>
<keyword evidence="14" id="KW-1185">Reference proteome</keyword>
<protein>
    <recommendedName>
        <fullName evidence="12">G-protein coupled receptors family 1 profile domain-containing protein</fullName>
    </recommendedName>
</protein>
<feature type="transmembrane region" description="Helical" evidence="11">
    <location>
        <begin position="97"/>
        <end position="115"/>
    </location>
</feature>
<reference evidence="13" key="1">
    <citation type="submission" date="2025-08" db="UniProtKB">
        <authorList>
            <consortium name="Ensembl"/>
        </authorList>
    </citation>
    <scope>IDENTIFICATION</scope>
</reference>
<dbReference type="PRINTS" id="PR00237">
    <property type="entry name" value="GPCRRHODOPSN"/>
</dbReference>
<dbReference type="AlphaFoldDB" id="A0A8D2MWP2"/>
<evidence type="ECO:0000259" key="12">
    <source>
        <dbReference type="PROSITE" id="PS50262"/>
    </source>
</evidence>
<evidence type="ECO:0000256" key="6">
    <source>
        <dbReference type="ARBA" id="ARBA00023136"/>
    </source>
</evidence>
<dbReference type="GO" id="GO:0004930">
    <property type="term" value="F:G protein-coupled receptor activity"/>
    <property type="evidence" value="ECO:0007669"/>
    <property type="project" value="UniProtKB-KW"/>
</dbReference>
<dbReference type="PANTHER" id="PTHR24231">
    <property type="entry name" value="PURINOCEPTOR-RELATED G-PROTEIN COUPLED RECEPTOR"/>
    <property type="match status" value="1"/>
</dbReference>
<feature type="transmembrane region" description="Helical" evidence="11">
    <location>
        <begin position="182"/>
        <end position="207"/>
    </location>
</feature>
<keyword evidence="7 9" id="KW-0675">Receptor</keyword>
<comment type="similarity">
    <text evidence="9">Belongs to the G-protein coupled receptor 1 family.</text>
</comment>